<dbReference type="Proteomes" id="UP000887540">
    <property type="component" value="Unplaced"/>
</dbReference>
<evidence type="ECO:0000256" key="1">
    <source>
        <dbReference type="ARBA" id="ARBA00004305"/>
    </source>
</evidence>
<comment type="similarity">
    <text evidence="3 6">Belongs to the citrate synthase family.</text>
</comment>
<evidence type="ECO:0000313" key="7">
    <source>
        <dbReference type="Proteomes" id="UP000887540"/>
    </source>
</evidence>
<dbReference type="InterPro" id="IPR002020">
    <property type="entry name" value="Citrate_synthase"/>
</dbReference>
<evidence type="ECO:0000256" key="4">
    <source>
        <dbReference type="ARBA" id="ARBA00011738"/>
    </source>
</evidence>
<dbReference type="GO" id="GO:0006101">
    <property type="term" value="P:citrate metabolic process"/>
    <property type="evidence" value="ECO:0007669"/>
    <property type="project" value="InterPro"/>
</dbReference>
<dbReference type="GO" id="GO:0005975">
    <property type="term" value="P:carbohydrate metabolic process"/>
    <property type="evidence" value="ECO:0007669"/>
    <property type="project" value="TreeGrafter"/>
</dbReference>
<dbReference type="InterPro" id="IPR010109">
    <property type="entry name" value="Citrate_synthase_euk"/>
</dbReference>
<dbReference type="Gene3D" id="1.10.580.10">
    <property type="entry name" value="Citrate Synthase, domain 1"/>
    <property type="match status" value="1"/>
</dbReference>
<keyword evidence="5 6" id="KW-0808">Transferase</keyword>
<dbReference type="InterPro" id="IPR036969">
    <property type="entry name" value="Citrate_synthase_sf"/>
</dbReference>
<dbReference type="PANTHER" id="PTHR11739:SF8">
    <property type="entry name" value="CITRATE SYNTHASE, MITOCHONDRIAL"/>
    <property type="match status" value="1"/>
</dbReference>
<evidence type="ECO:0000256" key="2">
    <source>
        <dbReference type="ARBA" id="ARBA00004751"/>
    </source>
</evidence>
<keyword evidence="7" id="KW-1185">Reference proteome</keyword>
<dbReference type="AlphaFoldDB" id="A0A914E9U8"/>
<protein>
    <recommendedName>
        <fullName evidence="6">Citrate synthase</fullName>
    </recommendedName>
</protein>
<accession>A0A914E9U8</accession>
<proteinExistence type="inferred from homology"/>
<dbReference type="PROSITE" id="PS00480">
    <property type="entry name" value="CITRATE_SYNTHASE"/>
    <property type="match status" value="1"/>
</dbReference>
<evidence type="ECO:0000313" key="8">
    <source>
        <dbReference type="WBParaSite" id="ACRNAN_scaffold6743.g21861.t1"/>
    </source>
</evidence>
<dbReference type="InterPro" id="IPR016143">
    <property type="entry name" value="Citrate_synth-like_sm_a-sub"/>
</dbReference>
<dbReference type="GO" id="GO:0046912">
    <property type="term" value="F:acyltransferase activity, acyl groups converted into alkyl on transfer"/>
    <property type="evidence" value="ECO:0007669"/>
    <property type="project" value="InterPro"/>
</dbReference>
<name>A0A914E9U8_9BILA</name>
<reference evidence="8" key="1">
    <citation type="submission" date="2022-11" db="UniProtKB">
        <authorList>
            <consortium name="WormBaseParasite"/>
        </authorList>
    </citation>
    <scope>IDENTIFICATION</scope>
</reference>
<comment type="pathway">
    <text evidence="2">Carbohydrate metabolism; tricarboxylic acid cycle; isocitrate from oxaloacetate: step 1/2.</text>
</comment>
<dbReference type="NCBIfam" id="NF007128">
    <property type="entry name" value="PRK09569.1"/>
    <property type="match status" value="1"/>
</dbReference>
<evidence type="ECO:0000256" key="6">
    <source>
        <dbReference type="RuleBase" id="RU000441"/>
    </source>
</evidence>
<evidence type="ECO:0000256" key="5">
    <source>
        <dbReference type="ARBA" id="ARBA00022679"/>
    </source>
</evidence>
<dbReference type="SUPFAM" id="SSF48256">
    <property type="entry name" value="Citrate synthase"/>
    <property type="match status" value="1"/>
</dbReference>
<dbReference type="NCBIfam" id="TIGR01793">
    <property type="entry name" value="cit_synth_euk"/>
    <property type="match status" value="1"/>
</dbReference>
<dbReference type="InterPro" id="IPR019810">
    <property type="entry name" value="Citrate_synthase_AS"/>
</dbReference>
<dbReference type="WBParaSite" id="ACRNAN_scaffold6743.g21861.t1">
    <property type="protein sequence ID" value="ACRNAN_scaffold6743.g21861.t1"/>
    <property type="gene ID" value="ACRNAN_scaffold6743.g21861"/>
</dbReference>
<comment type="subcellular location">
    <subcellularLocation>
        <location evidence="1">Mitochondrion matrix</location>
    </subcellularLocation>
</comment>
<dbReference type="Gene3D" id="1.10.230.10">
    <property type="entry name" value="Cytochrome P450-Terp, domain 2"/>
    <property type="match status" value="1"/>
</dbReference>
<dbReference type="GO" id="GO:0006099">
    <property type="term" value="P:tricarboxylic acid cycle"/>
    <property type="evidence" value="ECO:0007669"/>
    <property type="project" value="InterPro"/>
</dbReference>
<comment type="subunit">
    <text evidence="4">Homodimer.</text>
</comment>
<evidence type="ECO:0000256" key="3">
    <source>
        <dbReference type="ARBA" id="ARBA00010566"/>
    </source>
</evidence>
<organism evidence="7 8">
    <name type="scientific">Acrobeloides nanus</name>
    <dbReference type="NCBI Taxonomy" id="290746"/>
    <lineage>
        <taxon>Eukaryota</taxon>
        <taxon>Metazoa</taxon>
        <taxon>Ecdysozoa</taxon>
        <taxon>Nematoda</taxon>
        <taxon>Chromadorea</taxon>
        <taxon>Rhabditida</taxon>
        <taxon>Tylenchina</taxon>
        <taxon>Cephalobomorpha</taxon>
        <taxon>Cephaloboidea</taxon>
        <taxon>Cephalobidae</taxon>
        <taxon>Acrobeloides</taxon>
    </lineage>
</organism>
<dbReference type="GO" id="GO:0005759">
    <property type="term" value="C:mitochondrial matrix"/>
    <property type="evidence" value="ECO:0007669"/>
    <property type="project" value="UniProtKB-SubCell"/>
</dbReference>
<sequence>MAPNLPTENIHSHNLKQLLASKIDEHNKKVSTFRKLHGGTVVQNLTVDMIYGGMRSLKALLTETSEIDPEKGIQFRGYAFEECLKLLPKATNGEQPLPEGVFFLLLTGEIPNEAQVEEISREWARRSEVPEHVEKTLKTFPKTLHPMAQMSAAIASLAGDSKFAKAFANKVPKSSYWEYVYEDAMDLLAKLPKIAAMIYRNLYKDGVVHGEIDSSKDWSSNYASFLGNNSPQFIELIRLYNTIYCDHEGGNVIAHTCQLVASSLSNPYLAYSAAMGALAGPLAGGAHAEVLFFLNKLTSEHGYDIDEENLRFLLWEHLISSQVIPGYGHAVLRTTDPRDTAFRSFGLKHLPNNPYMKLCSALYNTVPDILIEQGKVKNPYTNVEAHSGVLLQHFGIQEVDFYPVMIGVARAIGCMSQMIWDRGMGLPIERPKSISTESLMKLVNEKKTVVFD</sequence>
<dbReference type="PANTHER" id="PTHR11739">
    <property type="entry name" value="CITRATE SYNTHASE"/>
    <property type="match status" value="1"/>
</dbReference>
<dbReference type="Pfam" id="PF00285">
    <property type="entry name" value="Citrate_synt"/>
    <property type="match status" value="1"/>
</dbReference>
<dbReference type="InterPro" id="IPR016142">
    <property type="entry name" value="Citrate_synth-like_lrg_a-sub"/>
</dbReference>
<dbReference type="PRINTS" id="PR00143">
    <property type="entry name" value="CITRTSNTHASE"/>
</dbReference>